<feature type="transmembrane region" description="Helical" evidence="1">
    <location>
        <begin position="60"/>
        <end position="81"/>
    </location>
</feature>
<keyword evidence="1" id="KW-0472">Membrane</keyword>
<protein>
    <recommendedName>
        <fullName evidence="4">Aspartyl/asparaginyl-tRNA synthetase</fullName>
    </recommendedName>
</protein>
<sequence length="82" mass="9220">MQTKWLFGIGIVAAALASVYFIIKLDLNNAVLSMVALFSLTNGARAKSFREQGMVRESKWMLWMSIFFGGAFVVLLIFNIVR</sequence>
<dbReference type="Proteomes" id="UP001549104">
    <property type="component" value="Unassembled WGS sequence"/>
</dbReference>
<keyword evidence="3" id="KW-1185">Reference proteome</keyword>
<proteinExistence type="predicted"/>
<dbReference type="EMBL" id="JBEPME010000003">
    <property type="protein sequence ID" value="MET3657204.1"/>
    <property type="molecule type" value="Genomic_DNA"/>
</dbReference>
<evidence type="ECO:0000313" key="3">
    <source>
        <dbReference type="Proteomes" id="UP001549104"/>
    </source>
</evidence>
<dbReference type="RefSeq" id="WP_067205252.1">
    <property type="nucleotide sequence ID" value="NZ_CP014616.1"/>
</dbReference>
<reference evidence="2 3" key="1">
    <citation type="submission" date="2024-06" db="EMBL/GenBank/DDBJ databases">
        <title>Sorghum-associated microbial communities from plants grown in Nebraska, USA.</title>
        <authorList>
            <person name="Schachtman D."/>
        </authorList>
    </citation>
    <scope>NUCLEOTIDE SEQUENCE [LARGE SCALE GENOMIC DNA]</scope>
    <source>
        <strain evidence="2 3">1288</strain>
    </source>
</reference>
<evidence type="ECO:0008006" key="4">
    <source>
        <dbReference type="Google" id="ProtNLM"/>
    </source>
</evidence>
<name>A0ABV2K810_SPOPS</name>
<feature type="transmembrane region" description="Helical" evidence="1">
    <location>
        <begin position="5"/>
        <end position="23"/>
    </location>
</feature>
<accession>A0ABV2K810</accession>
<evidence type="ECO:0000256" key="1">
    <source>
        <dbReference type="SAM" id="Phobius"/>
    </source>
</evidence>
<comment type="caution">
    <text evidence="2">The sequence shown here is derived from an EMBL/GenBank/DDBJ whole genome shotgun (WGS) entry which is preliminary data.</text>
</comment>
<organism evidence="2 3">
    <name type="scientific">Sporosarcina psychrophila</name>
    <name type="common">Bacillus psychrophilus</name>
    <dbReference type="NCBI Taxonomy" id="1476"/>
    <lineage>
        <taxon>Bacteria</taxon>
        <taxon>Bacillati</taxon>
        <taxon>Bacillota</taxon>
        <taxon>Bacilli</taxon>
        <taxon>Bacillales</taxon>
        <taxon>Caryophanaceae</taxon>
        <taxon>Sporosarcina</taxon>
    </lineage>
</organism>
<evidence type="ECO:0000313" key="2">
    <source>
        <dbReference type="EMBL" id="MET3657204.1"/>
    </source>
</evidence>
<keyword evidence="1" id="KW-1133">Transmembrane helix</keyword>
<keyword evidence="1" id="KW-0812">Transmembrane</keyword>
<gene>
    <name evidence="2" type="ORF">ABIC55_002291</name>
</gene>